<dbReference type="Gramene" id="Pp3c26_9780V3.4">
    <property type="protein sequence ID" value="Pp3c26_9780V3.4"/>
    <property type="gene ID" value="Pp3c26_9780"/>
</dbReference>
<dbReference type="Gramene" id="Pp3c26_9780V3.6">
    <property type="protein sequence ID" value="Pp3c26_9780V3.6"/>
    <property type="gene ID" value="Pp3c26_9780"/>
</dbReference>
<reference evidence="1 3" key="2">
    <citation type="journal article" date="2018" name="Plant J.">
        <title>The Physcomitrella patens chromosome-scale assembly reveals moss genome structure and evolution.</title>
        <authorList>
            <person name="Lang D."/>
            <person name="Ullrich K.K."/>
            <person name="Murat F."/>
            <person name="Fuchs J."/>
            <person name="Jenkins J."/>
            <person name="Haas F.B."/>
            <person name="Piednoel M."/>
            <person name="Gundlach H."/>
            <person name="Van Bel M."/>
            <person name="Meyberg R."/>
            <person name="Vives C."/>
            <person name="Morata J."/>
            <person name="Symeonidi A."/>
            <person name="Hiss M."/>
            <person name="Muchero W."/>
            <person name="Kamisugi Y."/>
            <person name="Saleh O."/>
            <person name="Blanc G."/>
            <person name="Decker E.L."/>
            <person name="van Gessel N."/>
            <person name="Grimwood J."/>
            <person name="Hayes R.D."/>
            <person name="Graham S.W."/>
            <person name="Gunter L.E."/>
            <person name="McDaniel S.F."/>
            <person name="Hoernstein S.N.W."/>
            <person name="Larsson A."/>
            <person name="Li F.W."/>
            <person name="Perroud P.F."/>
            <person name="Phillips J."/>
            <person name="Ranjan P."/>
            <person name="Rokshar D.S."/>
            <person name="Rothfels C.J."/>
            <person name="Schneider L."/>
            <person name="Shu S."/>
            <person name="Stevenson D.W."/>
            <person name="Thummler F."/>
            <person name="Tillich M."/>
            <person name="Villarreal Aguilar J.C."/>
            <person name="Widiez T."/>
            <person name="Wong G.K."/>
            <person name="Wymore A."/>
            <person name="Zhang Y."/>
            <person name="Zimmer A.D."/>
            <person name="Quatrano R.S."/>
            <person name="Mayer K.F.X."/>
            <person name="Goodstein D."/>
            <person name="Casacuberta J.M."/>
            <person name="Vandepoele K."/>
            <person name="Reski R."/>
            <person name="Cuming A.C."/>
            <person name="Tuskan G.A."/>
            <person name="Maumus F."/>
            <person name="Salse J."/>
            <person name="Schmutz J."/>
            <person name="Rensing S.A."/>
        </authorList>
    </citation>
    <scope>NUCLEOTIDE SEQUENCE [LARGE SCALE GENOMIC DNA]</scope>
    <source>
        <strain evidence="2 3">cv. Gransden 2004</strain>
    </source>
</reference>
<evidence type="ECO:0000313" key="2">
    <source>
        <dbReference type="EnsemblPlants" id="Pp3c26_9780V3.1"/>
    </source>
</evidence>
<dbReference type="PaxDb" id="3218-PP1S6_67V6.1"/>
<dbReference type="PANTHER" id="PTHR37807:SF3">
    <property type="entry name" value="OS07G0160300 PROTEIN"/>
    <property type="match status" value="1"/>
</dbReference>
<dbReference type="OrthoDB" id="342190at2759"/>
<proteinExistence type="predicted"/>
<dbReference type="EnsemblPlants" id="Pp3c26_9780V3.4">
    <property type="protein sequence ID" value="Pp3c26_9780V3.4"/>
    <property type="gene ID" value="Pp3c26_9780"/>
</dbReference>
<dbReference type="OMA" id="ERGTEHE"/>
<dbReference type="EnsemblPlants" id="Pp3c26_9780V3.6">
    <property type="protein sequence ID" value="Pp3c26_9780V3.6"/>
    <property type="gene ID" value="Pp3c26_9780"/>
</dbReference>
<gene>
    <name evidence="2" type="primary">LOC112277995</name>
    <name evidence="1" type="ORF">PHYPA_030433</name>
</gene>
<dbReference type="Proteomes" id="UP000006727">
    <property type="component" value="Chromosome 26"/>
</dbReference>
<name>A0A2K1ICE4_PHYPA</name>
<protein>
    <submittedName>
        <fullName evidence="1 2">Uncharacterized protein</fullName>
    </submittedName>
</protein>
<dbReference type="Gramene" id="Pp3c26_9780V3.1">
    <property type="protein sequence ID" value="Pp3c26_9780V3.1"/>
    <property type="gene ID" value="Pp3c26_9780"/>
</dbReference>
<organism evidence="1">
    <name type="scientific">Physcomitrium patens</name>
    <name type="common">Spreading-leaved earth moss</name>
    <name type="synonym">Physcomitrella patens</name>
    <dbReference type="NCBI Taxonomy" id="3218"/>
    <lineage>
        <taxon>Eukaryota</taxon>
        <taxon>Viridiplantae</taxon>
        <taxon>Streptophyta</taxon>
        <taxon>Embryophyta</taxon>
        <taxon>Bryophyta</taxon>
        <taxon>Bryophytina</taxon>
        <taxon>Bryopsida</taxon>
        <taxon>Funariidae</taxon>
        <taxon>Funariales</taxon>
        <taxon>Funariaceae</taxon>
        <taxon>Physcomitrium</taxon>
    </lineage>
</organism>
<dbReference type="Gramene" id="Pp3c26_9780V3.5">
    <property type="protein sequence ID" value="Pp3c26_9780V3.5"/>
    <property type="gene ID" value="Pp3c26_9780"/>
</dbReference>
<dbReference type="PANTHER" id="PTHR37807">
    <property type="entry name" value="OS07G0160300 PROTEIN"/>
    <property type="match status" value="1"/>
</dbReference>
<dbReference type="EMBL" id="ABEU02000026">
    <property type="protein sequence ID" value="PNR26952.1"/>
    <property type="molecule type" value="Genomic_DNA"/>
</dbReference>
<dbReference type="RefSeq" id="XP_024366710.1">
    <property type="nucleotide sequence ID" value="XM_024510942.2"/>
</dbReference>
<sequence>MAEEICLLTTMLEIRGMPKGQMLIAMKGHPGCGKTTVSRGIAKALHCPVVDKDDIRDCSMDLECPCVLSCTCESKQLNFTSHKLNTLSYVAMWKIVETQLELGLSVVVDCPLERQGLFDRAAGLSARFGALLVIVECYSGNNLIWKERLERRAELGMSDSQTFVTRPSLGDDEDFYHVEHEKPARMSVDANDLPQLAARKLGAETNTRKVVLDVGFGGPTAPPEKRWHKPAQWSDIEKILEKYAGCFEYSMGSTKKIMVDTTACSTEDAVDGVLRWLSNLESSTELLTFFPSDAKYDSYSSRI</sequence>
<dbReference type="STRING" id="3218.A0A2K1ICE4"/>
<evidence type="ECO:0000313" key="3">
    <source>
        <dbReference type="Proteomes" id="UP000006727"/>
    </source>
</evidence>
<dbReference type="EnsemblPlants" id="Pp3c26_9780V3.5">
    <property type="protein sequence ID" value="Pp3c26_9780V3.5"/>
    <property type="gene ID" value="Pp3c26_9780"/>
</dbReference>
<dbReference type="Gene3D" id="3.40.50.300">
    <property type="entry name" value="P-loop containing nucleotide triphosphate hydrolases"/>
    <property type="match status" value="1"/>
</dbReference>
<dbReference type="InterPro" id="IPR027417">
    <property type="entry name" value="P-loop_NTPase"/>
</dbReference>
<dbReference type="EnsemblPlants" id="Pp3c26_9780V3.1">
    <property type="protein sequence ID" value="Pp3c26_9780V3.1"/>
    <property type="gene ID" value="Pp3c26_9780"/>
</dbReference>
<dbReference type="Pfam" id="PF13671">
    <property type="entry name" value="AAA_33"/>
    <property type="match status" value="1"/>
</dbReference>
<dbReference type="AlphaFoldDB" id="A0A2K1ICE4"/>
<reference evidence="1 3" key="1">
    <citation type="journal article" date="2008" name="Science">
        <title>The Physcomitrella genome reveals evolutionary insights into the conquest of land by plants.</title>
        <authorList>
            <person name="Rensing S."/>
            <person name="Lang D."/>
            <person name="Zimmer A."/>
            <person name="Terry A."/>
            <person name="Salamov A."/>
            <person name="Shapiro H."/>
            <person name="Nishiyama T."/>
            <person name="Perroud P.-F."/>
            <person name="Lindquist E."/>
            <person name="Kamisugi Y."/>
            <person name="Tanahashi T."/>
            <person name="Sakakibara K."/>
            <person name="Fujita T."/>
            <person name="Oishi K."/>
            <person name="Shin-I T."/>
            <person name="Kuroki Y."/>
            <person name="Toyoda A."/>
            <person name="Suzuki Y."/>
            <person name="Hashimoto A."/>
            <person name="Yamaguchi K."/>
            <person name="Sugano A."/>
            <person name="Kohara Y."/>
            <person name="Fujiyama A."/>
            <person name="Anterola A."/>
            <person name="Aoki S."/>
            <person name="Ashton N."/>
            <person name="Barbazuk W.B."/>
            <person name="Barker E."/>
            <person name="Bennetzen J."/>
            <person name="Bezanilla M."/>
            <person name="Blankenship R."/>
            <person name="Cho S.H."/>
            <person name="Dutcher S."/>
            <person name="Estelle M."/>
            <person name="Fawcett J.A."/>
            <person name="Gundlach H."/>
            <person name="Hanada K."/>
            <person name="Heyl A."/>
            <person name="Hicks K.A."/>
            <person name="Hugh J."/>
            <person name="Lohr M."/>
            <person name="Mayer K."/>
            <person name="Melkozernov A."/>
            <person name="Murata T."/>
            <person name="Nelson D."/>
            <person name="Pils B."/>
            <person name="Prigge M."/>
            <person name="Reiss B."/>
            <person name="Renner T."/>
            <person name="Rombauts S."/>
            <person name="Rushton P."/>
            <person name="Sanderfoot A."/>
            <person name="Schween G."/>
            <person name="Shiu S.-H."/>
            <person name="Stueber K."/>
            <person name="Theodoulou F.L."/>
            <person name="Tu H."/>
            <person name="Van de Peer Y."/>
            <person name="Verrier P.J."/>
            <person name="Waters E."/>
            <person name="Wood A."/>
            <person name="Yang L."/>
            <person name="Cove D."/>
            <person name="Cuming A."/>
            <person name="Hasebe M."/>
            <person name="Lucas S."/>
            <person name="Mishler D.B."/>
            <person name="Reski R."/>
            <person name="Grigoriev I."/>
            <person name="Quatrano R.S."/>
            <person name="Boore J.L."/>
        </authorList>
    </citation>
    <scope>NUCLEOTIDE SEQUENCE [LARGE SCALE GENOMIC DNA]</scope>
    <source>
        <strain evidence="2 3">cv. Gransden 2004</strain>
    </source>
</reference>
<keyword evidence="3" id="KW-1185">Reference proteome</keyword>
<dbReference type="GeneID" id="112277995"/>
<reference evidence="2" key="3">
    <citation type="submission" date="2020-12" db="UniProtKB">
        <authorList>
            <consortium name="EnsemblPlants"/>
        </authorList>
    </citation>
    <scope>IDENTIFICATION</scope>
</reference>
<dbReference type="RefSeq" id="XP_024366709.1">
    <property type="nucleotide sequence ID" value="XM_024510941.2"/>
</dbReference>
<dbReference type="SUPFAM" id="SSF52540">
    <property type="entry name" value="P-loop containing nucleoside triphosphate hydrolases"/>
    <property type="match status" value="2"/>
</dbReference>
<dbReference type="Gramene" id="Pp3c26_9780V3.3">
    <property type="protein sequence ID" value="Pp3c26_9780V3.3"/>
    <property type="gene ID" value="Pp3c26_9780"/>
</dbReference>
<dbReference type="RefSeq" id="XP_073387802.1">
    <property type="nucleotide sequence ID" value="XM_073531701.1"/>
</dbReference>
<evidence type="ECO:0000313" key="1">
    <source>
        <dbReference type="EMBL" id="PNR26952.1"/>
    </source>
</evidence>
<accession>A0A2K1ICE4</accession>
<dbReference type="EnsemblPlants" id="Pp3c26_9780V3.3">
    <property type="protein sequence ID" value="Pp3c26_9780V3.3"/>
    <property type="gene ID" value="Pp3c26_9780"/>
</dbReference>